<feature type="domain" description="PPM-type phosphatase" evidence="2">
    <location>
        <begin position="306"/>
        <end position="520"/>
    </location>
</feature>
<keyword evidence="5" id="KW-1185">Reference proteome</keyword>
<proteinExistence type="predicted"/>
<name>A0ABP8D0A0_9ACTN</name>
<dbReference type="SUPFAM" id="SSF52172">
    <property type="entry name" value="CheY-like"/>
    <property type="match status" value="1"/>
</dbReference>
<organism evidence="4 5">
    <name type="scientific">Dactylosporangium darangshiense</name>
    <dbReference type="NCBI Taxonomy" id="579108"/>
    <lineage>
        <taxon>Bacteria</taxon>
        <taxon>Bacillati</taxon>
        <taxon>Actinomycetota</taxon>
        <taxon>Actinomycetes</taxon>
        <taxon>Micromonosporales</taxon>
        <taxon>Micromonosporaceae</taxon>
        <taxon>Dactylosporangium</taxon>
    </lineage>
</organism>
<accession>A0ABP8D0A0</accession>
<dbReference type="Proteomes" id="UP001500620">
    <property type="component" value="Unassembled WGS sequence"/>
</dbReference>
<evidence type="ECO:0000313" key="4">
    <source>
        <dbReference type="EMBL" id="GAA4245568.1"/>
    </source>
</evidence>
<dbReference type="SMART" id="SM00448">
    <property type="entry name" value="REC"/>
    <property type="match status" value="1"/>
</dbReference>
<protein>
    <submittedName>
        <fullName evidence="4">Uncharacterized protein</fullName>
    </submittedName>
</protein>
<dbReference type="EMBL" id="BAABAT010000002">
    <property type="protein sequence ID" value="GAA4245568.1"/>
    <property type="molecule type" value="Genomic_DNA"/>
</dbReference>
<evidence type="ECO:0000256" key="1">
    <source>
        <dbReference type="ARBA" id="ARBA00022801"/>
    </source>
</evidence>
<dbReference type="PANTHER" id="PTHR43156">
    <property type="entry name" value="STAGE II SPORULATION PROTEIN E-RELATED"/>
    <property type="match status" value="1"/>
</dbReference>
<sequence>MNGAAADILVVDDSPSKRYVITSWLRREGHRVTEASTGGEALALLHDAATPTELVVLDVRLPDIDGFEVAERIKDDPRTAAVPVVHISATAVHAVDRTQGLTRGADAYLAEPIDPDELLATVGALLRYSRARHRAERLAGRLTRLVETTAAINAATSLPELLRLGADGAARVFGGPAAVAAASPETGALAVLVDGPGGAAQARPAVRAQFDVDPLGGRAGTQLFGQDVGPWPGVPVWRVVARAKEGREPLHIAVPAEGFGDDDADVLRQLGQAMALAVEALRSYDEERRTALTLQRSMLPTSLPPVAGYDIAVRYRPAGDHAYVGGDFYEVVAVDGYVVAAIGDVAGHSLRAATIMAEVRHALRAYLAEDHAPGATLERLNRMMLLFLPEEIATMCLLRIEPASGEVRLANAGHPPPFRVSGSRVSTVEGRVALLGVPTPHDAETAFTLAEGETLVLVTDGLIERRGHTFNEGMDRLRAALVAGMSRDSGPVDLQALCDELLAGLGEETDDDVALLVIRRGISAEPVAAARPGR</sequence>
<dbReference type="Gene3D" id="3.40.50.2300">
    <property type="match status" value="1"/>
</dbReference>
<comment type="caution">
    <text evidence="4">The sequence shown here is derived from an EMBL/GenBank/DDBJ whole genome shotgun (WGS) entry which is preliminary data.</text>
</comment>
<evidence type="ECO:0000313" key="5">
    <source>
        <dbReference type="Proteomes" id="UP001500620"/>
    </source>
</evidence>
<dbReference type="InterPro" id="IPR001932">
    <property type="entry name" value="PPM-type_phosphatase-like_dom"/>
</dbReference>
<dbReference type="InterPro" id="IPR052016">
    <property type="entry name" value="Bact_Sigma-Reg"/>
</dbReference>
<gene>
    <name evidence="4" type="ORF">GCM10022255_013480</name>
</gene>
<evidence type="ECO:0000259" key="2">
    <source>
        <dbReference type="SMART" id="SM00331"/>
    </source>
</evidence>
<dbReference type="Pfam" id="PF07228">
    <property type="entry name" value="SpoIIE"/>
    <property type="match status" value="1"/>
</dbReference>
<dbReference type="InterPro" id="IPR036457">
    <property type="entry name" value="PPM-type-like_dom_sf"/>
</dbReference>
<dbReference type="InterPro" id="IPR011006">
    <property type="entry name" value="CheY-like_superfamily"/>
</dbReference>
<dbReference type="SMART" id="SM00331">
    <property type="entry name" value="PP2C_SIG"/>
    <property type="match status" value="1"/>
</dbReference>
<feature type="domain" description="Response regulatory" evidence="3">
    <location>
        <begin position="6"/>
        <end position="122"/>
    </location>
</feature>
<dbReference type="Gene3D" id="3.60.40.10">
    <property type="entry name" value="PPM-type phosphatase domain"/>
    <property type="match status" value="1"/>
</dbReference>
<dbReference type="RefSeq" id="WP_345122356.1">
    <property type="nucleotide sequence ID" value="NZ_BAABAT010000002.1"/>
</dbReference>
<reference evidence="5" key="1">
    <citation type="journal article" date="2019" name="Int. J. Syst. Evol. Microbiol.">
        <title>The Global Catalogue of Microorganisms (GCM) 10K type strain sequencing project: providing services to taxonomists for standard genome sequencing and annotation.</title>
        <authorList>
            <consortium name="The Broad Institute Genomics Platform"/>
            <consortium name="The Broad Institute Genome Sequencing Center for Infectious Disease"/>
            <person name="Wu L."/>
            <person name="Ma J."/>
        </authorList>
    </citation>
    <scope>NUCLEOTIDE SEQUENCE [LARGE SCALE GENOMIC DNA]</scope>
    <source>
        <strain evidence="5">JCM 17441</strain>
    </source>
</reference>
<dbReference type="PANTHER" id="PTHR43156:SF2">
    <property type="entry name" value="STAGE II SPORULATION PROTEIN E"/>
    <property type="match status" value="1"/>
</dbReference>
<evidence type="ECO:0000259" key="3">
    <source>
        <dbReference type="SMART" id="SM00448"/>
    </source>
</evidence>
<dbReference type="InterPro" id="IPR001789">
    <property type="entry name" value="Sig_transdc_resp-reg_receiver"/>
</dbReference>
<dbReference type="SUPFAM" id="SSF81606">
    <property type="entry name" value="PP2C-like"/>
    <property type="match status" value="1"/>
</dbReference>
<dbReference type="Pfam" id="PF00072">
    <property type="entry name" value="Response_reg"/>
    <property type="match status" value="1"/>
</dbReference>
<keyword evidence="1" id="KW-0378">Hydrolase</keyword>